<reference evidence="2 3" key="1">
    <citation type="journal article" date="2008" name="Nature">
        <title>The genome of the model beetle and pest Tribolium castaneum.</title>
        <authorList>
            <consortium name="Tribolium Genome Sequencing Consortium"/>
            <person name="Richards S."/>
            <person name="Gibbs R.A."/>
            <person name="Weinstock G.M."/>
            <person name="Brown S.J."/>
            <person name="Denell R."/>
            <person name="Beeman R.W."/>
            <person name="Gibbs R."/>
            <person name="Beeman R.W."/>
            <person name="Brown S.J."/>
            <person name="Bucher G."/>
            <person name="Friedrich M."/>
            <person name="Grimmelikhuijzen C.J."/>
            <person name="Klingler M."/>
            <person name="Lorenzen M."/>
            <person name="Richards S."/>
            <person name="Roth S."/>
            <person name="Schroder R."/>
            <person name="Tautz D."/>
            <person name="Zdobnov E.M."/>
            <person name="Muzny D."/>
            <person name="Gibbs R.A."/>
            <person name="Weinstock G.M."/>
            <person name="Attaway T."/>
            <person name="Bell S."/>
            <person name="Buhay C.J."/>
            <person name="Chandrabose M.N."/>
            <person name="Chavez D."/>
            <person name="Clerk-Blankenburg K.P."/>
            <person name="Cree A."/>
            <person name="Dao M."/>
            <person name="Davis C."/>
            <person name="Chacko J."/>
            <person name="Dinh H."/>
            <person name="Dugan-Rocha S."/>
            <person name="Fowler G."/>
            <person name="Garner T.T."/>
            <person name="Garnes J."/>
            <person name="Gnirke A."/>
            <person name="Hawes A."/>
            <person name="Hernandez J."/>
            <person name="Hines S."/>
            <person name="Holder M."/>
            <person name="Hume J."/>
            <person name="Jhangiani S.N."/>
            <person name="Joshi V."/>
            <person name="Khan Z.M."/>
            <person name="Jackson L."/>
            <person name="Kovar C."/>
            <person name="Kowis A."/>
            <person name="Lee S."/>
            <person name="Lewis L.R."/>
            <person name="Margolis J."/>
            <person name="Morgan M."/>
            <person name="Nazareth L.V."/>
            <person name="Nguyen N."/>
            <person name="Okwuonu G."/>
            <person name="Parker D."/>
            <person name="Richards S."/>
            <person name="Ruiz S.J."/>
            <person name="Santibanez J."/>
            <person name="Savard J."/>
            <person name="Scherer S.E."/>
            <person name="Schneider B."/>
            <person name="Sodergren E."/>
            <person name="Tautz D."/>
            <person name="Vattahil S."/>
            <person name="Villasana D."/>
            <person name="White C.S."/>
            <person name="Wright R."/>
            <person name="Park Y."/>
            <person name="Beeman R.W."/>
            <person name="Lord J."/>
            <person name="Oppert B."/>
            <person name="Lorenzen M."/>
            <person name="Brown S."/>
            <person name="Wang L."/>
            <person name="Savard J."/>
            <person name="Tautz D."/>
            <person name="Richards S."/>
            <person name="Weinstock G."/>
            <person name="Gibbs R.A."/>
            <person name="Liu Y."/>
            <person name="Worley K."/>
            <person name="Weinstock G."/>
            <person name="Elsik C.G."/>
            <person name="Reese J.T."/>
            <person name="Elhaik E."/>
            <person name="Landan G."/>
            <person name="Graur D."/>
            <person name="Arensburger P."/>
            <person name="Atkinson P."/>
            <person name="Beeman R.W."/>
            <person name="Beidler J."/>
            <person name="Brown S.J."/>
            <person name="Demuth J.P."/>
            <person name="Drury D.W."/>
            <person name="Du Y.Z."/>
            <person name="Fujiwara H."/>
            <person name="Lorenzen M."/>
            <person name="Maselli V."/>
            <person name="Osanai M."/>
            <person name="Park Y."/>
            <person name="Robertson H.M."/>
            <person name="Tu Z."/>
            <person name="Wang J.J."/>
            <person name="Wang S."/>
            <person name="Richards S."/>
            <person name="Song H."/>
            <person name="Zhang L."/>
            <person name="Sodergren E."/>
            <person name="Werner D."/>
            <person name="Stanke M."/>
            <person name="Morgenstern B."/>
            <person name="Solovyev V."/>
            <person name="Kosarev P."/>
            <person name="Brown G."/>
            <person name="Chen H.C."/>
            <person name="Ermolaeva O."/>
            <person name="Hlavina W."/>
            <person name="Kapustin Y."/>
            <person name="Kiryutin B."/>
            <person name="Kitts P."/>
            <person name="Maglott D."/>
            <person name="Pruitt K."/>
            <person name="Sapojnikov V."/>
            <person name="Souvorov A."/>
            <person name="Mackey A.J."/>
            <person name="Waterhouse R.M."/>
            <person name="Wyder S."/>
            <person name="Zdobnov E.M."/>
            <person name="Zdobnov E.M."/>
            <person name="Wyder S."/>
            <person name="Kriventseva E.V."/>
            <person name="Kadowaki T."/>
            <person name="Bork P."/>
            <person name="Aranda M."/>
            <person name="Bao R."/>
            <person name="Beermann A."/>
            <person name="Berns N."/>
            <person name="Bolognesi R."/>
            <person name="Bonneton F."/>
            <person name="Bopp D."/>
            <person name="Brown S.J."/>
            <person name="Bucher G."/>
            <person name="Butts T."/>
            <person name="Chaumot A."/>
            <person name="Denell R.E."/>
            <person name="Ferrier D.E."/>
            <person name="Friedrich M."/>
            <person name="Gordon C.M."/>
            <person name="Jindra M."/>
            <person name="Klingler M."/>
            <person name="Lan Q."/>
            <person name="Lattorff H.M."/>
            <person name="Laudet V."/>
            <person name="von Levetsow C."/>
            <person name="Liu Z."/>
            <person name="Lutz R."/>
            <person name="Lynch J.A."/>
            <person name="da Fonseca R.N."/>
            <person name="Posnien N."/>
            <person name="Reuter R."/>
            <person name="Roth S."/>
            <person name="Savard J."/>
            <person name="Schinko J.B."/>
            <person name="Schmitt C."/>
            <person name="Schoppmeier M."/>
            <person name="Schroder R."/>
            <person name="Shippy T.D."/>
            <person name="Simonnet F."/>
            <person name="Marques-Souza H."/>
            <person name="Tautz D."/>
            <person name="Tomoyasu Y."/>
            <person name="Trauner J."/>
            <person name="Van der Zee M."/>
            <person name="Vervoort M."/>
            <person name="Wittkopp N."/>
            <person name="Wimmer E.A."/>
            <person name="Yang X."/>
            <person name="Jones A.K."/>
            <person name="Sattelle D.B."/>
            <person name="Ebert P.R."/>
            <person name="Nelson D."/>
            <person name="Scott J.G."/>
            <person name="Beeman R.W."/>
            <person name="Muthukrishnan S."/>
            <person name="Kramer K.J."/>
            <person name="Arakane Y."/>
            <person name="Beeman R.W."/>
            <person name="Zhu Q."/>
            <person name="Hogenkamp D."/>
            <person name="Dixit R."/>
            <person name="Oppert B."/>
            <person name="Jiang H."/>
            <person name="Zou Z."/>
            <person name="Marshall J."/>
            <person name="Elpidina E."/>
            <person name="Vinokurov K."/>
            <person name="Oppert C."/>
            <person name="Zou Z."/>
            <person name="Evans J."/>
            <person name="Lu Z."/>
            <person name="Zhao P."/>
            <person name="Sumathipala N."/>
            <person name="Altincicek B."/>
            <person name="Vilcinskas A."/>
            <person name="Williams M."/>
            <person name="Hultmark D."/>
            <person name="Hetru C."/>
            <person name="Jiang H."/>
            <person name="Grimmelikhuijzen C.J."/>
            <person name="Hauser F."/>
            <person name="Cazzamali G."/>
            <person name="Williamson M."/>
            <person name="Park Y."/>
            <person name="Li B."/>
            <person name="Tanaka Y."/>
            <person name="Predel R."/>
            <person name="Neupert S."/>
            <person name="Schachtner J."/>
            <person name="Verleyen P."/>
            <person name="Raible F."/>
            <person name="Bork P."/>
            <person name="Friedrich M."/>
            <person name="Walden K.K."/>
            <person name="Robertson H.M."/>
            <person name="Angeli S."/>
            <person name="Foret S."/>
            <person name="Bucher G."/>
            <person name="Schuetz S."/>
            <person name="Maleszka R."/>
            <person name="Wimmer E.A."/>
            <person name="Beeman R.W."/>
            <person name="Lorenzen M."/>
            <person name="Tomoyasu Y."/>
            <person name="Miller S.C."/>
            <person name="Grossmann D."/>
            <person name="Bucher G."/>
        </authorList>
    </citation>
    <scope>NUCLEOTIDE SEQUENCE [LARGE SCALE GENOMIC DNA]</scope>
    <source>
        <strain evidence="2 3">Georgia GA2</strain>
    </source>
</reference>
<evidence type="ECO:0000313" key="2">
    <source>
        <dbReference type="EMBL" id="EFA01673.1"/>
    </source>
</evidence>
<dbReference type="AlphaFoldDB" id="D2A0K1"/>
<dbReference type="InParanoid" id="D2A0K1"/>
<keyword evidence="3" id="KW-1185">Reference proteome</keyword>
<feature type="compositionally biased region" description="Basic and acidic residues" evidence="1">
    <location>
        <begin position="123"/>
        <end position="132"/>
    </location>
</feature>
<evidence type="ECO:0000256" key="1">
    <source>
        <dbReference type="SAM" id="MobiDB-lite"/>
    </source>
</evidence>
<sequence length="147" mass="17146">MIRSFDSRHIVNSQPSAIFNCTPLLPLTIFRRRRTMFSAVITPHFSALFSQTSARSHHYISVPAENPPKNNPLIYIQTDDLRNSSEIQRVLKQAKWRLLMKLFLRLSELFHLIRTNRAAIGPERARDADRPPHWRKPPGKHDVTQRS</sequence>
<accession>D2A0K1</accession>
<dbReference type="EMBL" id="KQ971338">
    <property type="protein sequence ID" value="EFA01673.1"/>
    <property type="molecule type" value="Genomic_DNA"/>
</dbReference>
<evidence type="ECO:0000313" key="3">
    <source>
        <dbReference type="Proteomes" id="UP000007266"/>
    </source>
</evidence>
<proteinExistence type="predicted"/>
<gene>
    <name evidence="2" type="primary">GLEAN_07245</name>
    <name evidence="2" type="ORF">TcasGA2_TC007245</name>
</gene>
<feature type="region of interest" description="Disordered" evidence="1">
    <location>
        <begin position="123"/>
        <end position="147"/>
    </location>
</feature>
<protein>
    <submittedName>
        <fullName evidence="2">Uncharacterized protein</fullName>
    </submittedName>
</protein>
<dbReference type="HOGENOM" id="CLU_1770466_0_0_1"/>
<name>D2A0K1_TRICA</name>
<organism evidence="2 3">
    <name type="scientific">Tribolium castaneum</name>
    <name type="common">Red flour beetle</name>
    <dbReference type="NCBI Taxonomy" id="7070"/>
    <lineage>
        <taxon>Eukaryota</taxon>
        <taxon>Metazoa</taxon>
        <taxon>Ecdysozoa</taxon>
        <taxon>Arthropoda</taxon>
        <taxon>Hexapoda</taxon>
        <taxon>Insecta</taxon>
        <taxon>Pterygota</taxon>
        <taxon>Neoptera</taxon>
        <taxon>Endopterygota</taxon>
        <taxon>Coleoptera</taxon>
        <taxon>Polyphaga</taxon>
        <taxon>Cucujiformia</taxon>
        <taxon>Tenebrionidae</taxon>
        <taxon>Tenebrionidae incertae sedis</taxon>
        <taxon>Tribolium</taxon>
    </lineage>
</organism>
<dbReference type="Proteomes" id="UP000007266">
    <property type="component" value="Linkage group 4"/>
</dbReference>
<reference evidence="2 3" key="2">
    <citation type="journal article" date="2010" name="Nucleic Acids Res.">
        <title>BeetleBase in 2010: revisions to provide comprehensive genomic information for Tribolium castaneum.</title>
        <authorList>
            <person name="Kim H.S."/>
            <person name="Murphy T."/>
            <person name="Xia J."/>
            <person name="Caragea D."/>
            <person name="Park Y."/>
            <person name="Beeman R.W."/>
            <person name="Lorenzen M.D."/>
            <person name="Butcher S."/>
            <person name="Manak J.R."/>
            <person name="Brown S.J."/>
        </authorList>
    </citation>
    <scope>GENOME REANNOTATION</scope>
    <source>
        <strain evidence="2 3">Georgia GA2</strain>
    </source>
</reference>